<dbReference type="Proteomes" id="UP001281147">
    <property type="component" value="Unassembled WGS sequence"/>
</dbReference>
<proteinExistence type="predicted"/>
<name>A0ACC3MXZ5_9PEZI</name>
<comment type="caution">
    <text evidence="1">The sequence shown here is derived from an EMBL/GenBank/DDBJ whole genome shotgun (WGS) entry which is preliminary data.</text>
</comment>
<dbReference type="EMBL" id="JAUTXU010000123">
    <property type="protein sequence ID" value="KAK3706105.1"/>
    <property type="molecule type" value="Genomic_DNA"/>
</dbReference>
<reference evidence="1" key="1">
    <citation type="submission" date="2023-07" db="EMBL/GenBank/DDBJ databases">
        <title>Black Yeasts Isolated from many extreme environments.</title>
        <authorList>
            <person name="Coleine C."/>
            <person name="Stajich J.E."/>
            <person name="Selbmann L."/>
        </authorList>
    </citation>
    <scope>NUCLEOTIDE SEQUENCE</scope>
    <source>
        <strain evidence="1">CCFEE 5714</strain>
    </source>
</reference>
<keyword evidence="2" id="KW-1185">Reference proteome</keyword>
<accession>A0ACC3MXZ5</accession>
<sequence>MENRPHGAPFSKPQMVPTIAFQTITETHVPPGHPVPNSGPRPLSDIRELSEPSVTIMQRPGNTLLHKPCVSRANSLREKGSMNRTTSARTAHNAPSQAYMHPQPANNGSSSYSSTPEDRSSFYSIPHSSVPQRSSSQTHAQRPARAHVRKPSIRAAPPPPHPEFKGFTVPNRGQSHSPVKETRQRLDAVKSDGGRRVPSKTYIRTPCPTDILEFPSYRHPRVKLELQVSAPLFVGGGSVEGHVKVMVDENDRVRNRRSLGLGAISVDLLGFEDIPDGRKATFLSVGTDLIDAEHPPPINMAEPPNPLAPSEKFWTLSPCTSALPFMVSLPLDTGPPPFQSKNANIRFLLGTTALIRDAGKLYRVRTSQDVHVIATYDPEKALTSLPSPLTATDELTIRRLGRCESVELTAGLHRQVWVSGSSIFVDVHIANKCHKAVKRLELSLERDILCYKHGPAATREKSASQARIFESNEQTMITRASMKTGVQGWNGVEPHSSDTRTCELELPRGHATVRCGKFFEVRFFLNVTAPLSNTKLISVQLPITLIHMNSLDVLPNSVAQVAAAIEEKRVQKQHQREKSRLQGNTHGRQRSASSPAAMADLRRRPSYSQGRAFAAPRQQSIDRQQAAKREIDNLQQALDSSPRKYEPPKLQGAAINKMGSNISIGAVSLYGSAGGNPFANLAFQTPSPLERREPTFESGNARKAQGLRYQLNRMQSLDSMRSKKSFATTRSRRLEPEPPNHGKPKYNFTVVQNPPNRIQPHTLGLSTSDHQHVGGFDGVITAEPISRPGTGLSFRDRMDKSRFEIKGVRRKASGSVKDRGMKLWGQVRDRTKEKEGWI</sequence>
<gene>
    <name evidence="1" type="ORF">LTR37_012932</name>
</gene>
<organism evidence="1 2">
    <name type="scientific">Vermiconidia calcicola</name>
    <dbReference type="NCBI Taxonomy" id="1690605"/>
    <lineage>
        <taxon>Eukaryota</taxon>
        <taxon>Fungi</taxon>
        <taxon>Dikarya</taxon>
        <taxon>Ascomycota</taxon>
        <taxon>Pezizomycotina</taxon>
        <taxon>Dothideomycetes</taxon>
        <taxon>Dothideomycetidae</taxon>
        <taxon>Mycosphaerellales</taxon>
        <taxon>Extremaceae</taxon>
        <taxon>Vermiconidia</taxon>
    </lineage>
</organism>
<evidence type="ECO:0000313" key="2">
    <source>
        <dbReference type="Proteomes" id="UP001281147"/>
    </source>
</evidence>
<protein>
    <submittedName>
        <fullName evidence="1">Uncharacterized protein</fullName>
    </submittedName>
</protein>
<evidence type="ECO:0000313" key="1">
    <source>
        <dbReference type="EMBL" id="KAK3706105.1"/>
    </source>
</evidence>